<sequence length="90" mass="9672">MADTIRILQVVYPSAPLSVGVDEIVVIKRIYGHGFAITTDQFVFIGQVSGFGISASRYRKLALSSSRRCGWMSVTSTSTVCDGSPGLREG</sequence>
<name>A0AAW0GT59_9APHY</name>
<dbReference type="Proteomes" id="UP001385951">
    <property type="component" value="Unassembled WGS sequence"/>
</dbReference>
<gene>
    <name evidence="1" type="ORF">QCA50_002322</name>
</gene>
<dbReference type="AlphaFoldDB" id="A0AAW0GT59"/>
<reference evidence="1 2" key="1">
    <citation type="submission" date="2022-09" db="EMBL/GenBank/DDBJ databases">
        <authorList>
            <person name="Palmer J.M."/>
        </authorList>
    </citation>
    <scope>NUCLEOTIDE SEQUENCE [LARGE SCALE GENOMIC DNA]</scope>
    <source>
        <strain evidence="1 2">DSM 7382</strain>
    </source>
</reference>
<dbReference type="EMBL" id="JASBNA010000002">
    <property type="protein sequence ID" value="KAK7695132.1"/>
    <property type="molecule type" value="Genomic_DNA"/>
</dbReference>
<accession>A0AAW0GT59</accession>
<comment type="caution">
    <text evidence="1">The sequence shown here is derived from an EMBL/GenBank/DDBJ whole genome shotgun (WGS) entry which is preliminary data.</text>
</comment>
<evidence type="ECO:0000313" key="1">
    <source>
        <dbReference type="EMBL" id="KAK7695132.1"/>
    </source>
</evidence>
<evidence type="ECO:0000313" key="2">
    <source>
        <dbReference type="Proteomes" id="UP001385951"/>
    </source>
</evidence>
<protein>
    <submittedName>
        <fullName evidence="1">Uncharacterized protein</fullName>
    </submittedName>
</protein>
<proteinExistence type="predicted"/>
<keyword evidence="2" id="KW-1185">Reference proteome</keyword>
<organism evidence="1 2">
    <name type="scientific">Cerrena zonata</name>
    <dbReference type="NCBI Taxonomy" id="2478898"/>
    <lineage>
        <taxon>Eukaryota</taxon>
        <taxon>Fungi</taxon>
        <taxon>Dikarya</taxon>
        <taxon>Basidiomycota</taxon>
        <taxon>Agaricomycotina</taxon>
        <taxon>Agaricomycetes</taxon>
        <taxon>Polyporales</taxon>
        <taxon>Cerrenaceae</taxon>
        <taxon>Cerrena</taxon>
    </lineage>
</organism>